<dbReference type="InterPro" id="IPR036869">
    <property type="entry name" value="J_dom_sf"/>
</dbReference>
<dbReference type="InterPro" id="IPR001623">
    <property type="entry name" value="DnaJ_domain"/>
</dbReference>
<keyword evidence="3" id="KW-1185">Reference proteome</keyword>
<dbReference type="CDD" id="cd06257">
    <property type="entry name" value="DnaJ"/>
    <property type="match status" value="1"/>
</dbReference>
<evidence type="ECO:0000313" key="2">
    <source>
        <dbReference type="EMBL" id="MFC2925029.1"/>
    </source>
</evidence>
<dbReference type="EMBL" id="JBHRSV010000001">
    <property type="protein sequence ID" value="MFC2925029.1"/>
    <property type="molecule type" value="Genomic_DNA"/>
</dbReference>
<dbReference type="PROSITE" id="PS50076">
    <property type="entry name" value="DNAJ_2"/>
    <property type="match status" value="1"/>
</dbReference>
<organism evidence="2 3">
    <name type="scientific">Hyphobacterium vulgare</name>
    <dbReference type="NCBI Taxonomy" id="1736751"/>
    <lineage>
        <taxon>Bacteria</taxon>
        <taxon>Pseudomonadati</taxon>
        <taxon>Pseudomonadota</taxon>
        <taxon>Alphaproteobacteria</taxon>
        <taxon>Maricaulales</taxon>
        <taxon>Maricaulaceae</taxon>
        <taxon>Hyphobacterium</taxon>
    </lineage>
</organism>
<dbReference type="Gene3D" id="1.10.287.110">
    <property type="entry name" value="DnaJ domain"/>
    <property type="match status" value="1"/>
</dbReference>
<feature type="domain" description="J" evidence="1">
    <location>
        <begin position="135"/>
        <end position="193"/>
    </location>
</feature>
<sequence>MNAPSAYPLAWPGGYPRTERPQSSKFNVTLHKAMTDLEGALRLFGSDTGKKVSDVIISSNVTLGQSRPPDPGVAVYFTWDDEQRCIAVDRYTKVEDNVRAIYYVLEARRTEMRHGGLTIVRAAFKGFTALPAPEDWQSVLGLTGQSVTPDEIKRVYRQLAKSAHPDSGGSEAAMARLTAARDAALNAVGQYHE</sequence>
<gene>
    <name evidence="2" type="ORF">ACFOOR_02800</name>
</gene>
<proteinExistence type="predicted"/>
<name>A0ABV6ZUD9_9PROT</name>
<dbReference type="SUPFAM" id="SSF46565">
    <property type="entry name" value="Chaperone J-domain"/>
    <property type="match status" value="1"/>
</dbReference>
<reference evidence="3" key="1">
    <citation type="journal article" date="2019" name="Int. J. Syst. Evol. Microbiol.">
        <title>The Global Catalogue of Microorganisms (GCM) 10K type strain sequencing project: providing services to taxonomists for standard genome sequencing and annotation.</title>
        <authorList>
            <consortium name="The Broad Institute Genomics Platform"/>
            <consortium name="The Broad Institute Genome Sequencing Center for Infectious Disease"/>
            <person name="Wu L."/>
            <person name="Ma J."/>
        </authorList>
    </citation>
    <scope>NUCLEOTIDE SEQUENCE [LARGE SCALE GENOMIC DNA]</scope>
    <source>
        <strain evidence="3">KCTC 52487</strain>
    </source>
</reference>
<protein>
    <submittedName>
        <fullName evidence="2">J domain-containing protein</fullName>
    </submittedName>
</protein>
<comment type="caution">
    <text evidence="2">The sequence shown here is derived from an EMBL/GenBank/DDBJ whole genome shotgun (WGS) entry which is preliminary data.</text>
</comment>
<accession>A0ABV6ZUD9</accession>
<dbReference type="RefSeq" id="WP_343163912.1">
    <property type="nucleotide sequence ID" value="NZ_JBHRSV010000001.1"/>
</dbReference>
<evidence type="ECO:0000259" key="1">
    <source>
        <dbReference type="PROSITE" id="PS50076"/>
    </source>
</evidence>
<evidence type="ECO:0000313" key="3">
    <source>
        <dbReference type="Proteomes" id="UP001595379"/>
    </source>
</evidence>
<dbReference type="Proteomes" id="UP001595379">
    <property type="component" value="Unassembled WGS sequence"/>
</dbReference>